<evidence type="ECO:0000313" key="3">
    <source>
        <dbReference type="Proteomes" id="UP000023152"/>
    </source>
</evidence>
<dbReference type="AlphaFoldDB" id="X6NJI7"/>
<evidence type="ECO:0000256" key="1">
    <source>
        <dbReference type="SAM" id="MobiDB-lite"/>
    </source>
</evidence>
<sequence length="332" mass="37621">MGCVEGGDITEEEIKAAQQDHERAQKIKAKQKSKKGKRKEVETSSHFSKTGKSFNITATPSGFHDEKDIIPDQKPIYGTTLSVENANKTNYKKKRCTACTQTLLDRGRVGKKTKQKCICLWFACSQCAENTVTTNLSVLCVIYSFDKVFPIANFDPVLDVTDMTSNEALRYFGGERRTQRLTEHLKLLTSEMQYEVNTQTTVRSKEIFVVSDTLKTVQMCTLLEKVGLLDKFTKFDDLQNSGIANHVIGVDHKYMSEGASKNMAVFKIMQSKKYAHDQILYVDNIKSVVEYFNSIALCRTVFVEDEYGIGNETCQRIEQMFEKEAINAKITL</sequence>
<dbReference type="Proteomes" id="UP000023152">
    <property type="component" value="Unassembled WGS sequence"/>
</dbReference>
<evidence type="ECO:0000313" key="2">
    <source>
        <dbReference type="EMBL" id="ETO26465.1"/>
    </source>
</evidence>
<organism evidence="2 3">
    <name type="scientific">Reticulomyxa filosa</name>
    <dbReference type="NCBI Taxonomy" id="46433"/>
    <lineage>
        <taxon>Eukaryota</taxon>
        <taxon>Sar</taxon>
        <taxon>Rhizaria</taxon>
        <taxon>Retaria</taxon>
        <taxon>Foraminifera</taxon>
        <taxon>Monothalamids</taxon>
        <taxon>Reticulomyxidae</taxon>
        <taxon>Reticulomyxa</taxon>
    </lineage>
</organism>
<gene>
    <name evidence="2" type="ORF">RFI_10666</name>
</gene>
<keyword evidence="3" id="KW-1185">Reference proteome</keyword>
<name>X6NJI7_RETFI</name>
<dbReference type="EMBL" id="ASPP01007854">
    <property type="protein sequence ID" value="ETO26465.1"/>
    <property type="molecule type" value="Genomic_DNA"/>
</dbReference>
<feature type="compositionally biased region" description="Basic residues" evidence="1">
    <location>
        <begin position="26"/>
        <end position="38"/>
    </location>
</feature>
<feature type="compositionally biased region" description="Polar residues" evidence="1">
    <location>
        <begin position="44"/>
        <end position="58"/>
    </location>
</feature>
<accession>X6NJI7</accession>
<comment type="caution">
    <text evidence="2">The sequence shown here is derived from an EMBL/GenBank/DDBJ whole genome shotgun (WGS) entry which is preliminary data.</text>
</comment>
<reference evidence="2 3" key="1">
    <citation type="journal article" date="2013" name="Curr. Biol.">
        <title>The Genome of the Foraminiferan Reticulomyxa filosa.</title>
        <authorList>
            <person name="Glockner G."/>
            <person name="Hulsmann N."/>
            <person name="Schleicher M."/>
            <person name="Noegel A.A."/>
            <person name="Eichinger L."/>
            <person name="Gallinger C."/>
            <person name="Pawlowski J."/>
            <person name="Sierra R."/>
            <person name="Euteneuer U."/>
            <person name="Pillet L."/>
            <person name="Moustafa A."/>
            <person name="Platzer M."/>
            <person name="Groth M."/>
            <person name="Szafranski K."/>
            <person name="Schliwa M."/>
        </authorList>
    </citation>
    <scope>NUCLEOTIDE SEQUENCE [LARGE SCALE GENOMIC DNA]</scope>
</reference>
<protein>
    <submittedName>
        <fullName evidence="2">Uncharacterized protein</fullName>
    </submittedName>
</protein>
<proteinExistence type="predicted"/>
<feature type="region of interest" description="Disordered" evidence="1">
    <location>
        <begin position="17"/>
        <end position="58"/>
    </location>
</feature>